<feature type="domain" description="Apple" evidence="3">
    <location>
        <begin position="137"/>
        <end position="193"/>
    </location>
</feature>
<dbReference type="Gene3D" id="3.50.4.10">
    <property type="entry name" value="Hepatocyte Growth Factor"/>
    <property type="match status" value="1"/>
</dbReference>
<dbReference type="InterPro" id="IPR013783">
    <property type="entry name" value="Ig-like_fold"/>
</dbReference>
<dbReference type="InterPro" id="IPR009880">
    <property type="entry name" value="Glyoxal_oxidase_N"/>
</dbReference>
<dbReference type="InterPro" id="IPR011043">
    <property type="entry name" value="Gal_Oxase/kelch_b-propeller"/>
</dbReference>
<feature type="signal peptide" evidence="2">
    <location>
        <begin position="1"/>
        <end position="20"/>
    </location>
</feature>
<evidence type="ECO:0000259" key="4">
    <source>
        <dbReference type="Pfam" id="PF07250"/>
    </source>
</evidence>
<dbReference type="SMART" id="SM00612">
    <property type="entry name" value="Kelch"/>
    <property type="match status" value="3"/>
</dbReference>
<feature type="domain" description="Galactose oxidase-like Early set" evidence="5">
    <location>
        <begin position="607"/>
        <end position="705"/>
    </location>
</feature>
<dbReference type="PANTHER" id="PTHR32208">
    <property type="entry name" value="SECRETED PROTEIN-RELATED"/>
    <property type="match status" value="1"/>
</dbReference>
<dbReference type="Pfam" id="PF09118">
    <property type="entry name" value="GO-like_E_set"/>
    <property type="match status" value="1"/>
</dbReference>
<feature type="domain" description="Glyoxal oxidase N-terminal" evidence="4">
    <location>
        <begin position="268"/>
        <end position="565"/>
    </location>
</feature>
<dbReference type="Pfam" id="PF00024">
    <property type="entry name" value="PAN_1"/>
    <property type="match status" value="2"/>
</dbReference>
<dbReference type="SUPFAM" id="SSF50965">
    <property type="entry name" value="Galactose oxidase, central domain"/>
    <property type="match status" value="1"/>
</dbReference>
<evidence type="ECO:0000313" key="6">
    <source>
        <dbReference type="EMBL" id="ORX94672.1"/>
    </source>
</evidence>
<keyword evidence="7" id="KW-1185">Reference proteome</keyword>
<keyword evidence="1 2" id="KW-0732">Signal</keyword>
<sequence>MATSTFHILAVASNIGLATSAIGSCPVLETTYTGASGATYAICPSTDYEGRTAQVIHNIASEQACAQLCSEKKCTKAVYDNPGKTCHIKDVGKQLTWVPNTRFTVIRTFTGLPDGVNIARCPVEAKKFTAAGNKKAMQICPDTDFRGPSAKVVQGVTTTTACADFCSTTPGCTRAVFDKAANVCHVKADETKNTLIWSTNKKFDVITLDIAARPAKTGAWGDLIQLPVIPVAAYIVPAFPESTRMLVFSSWGADAFGGASGMTQFADYDFKTGALSARTITNTNHDMFCPGISTLQDGRIVIQGGSDAKSVSFYHPSNNTFTRGPDLQIARGYQTSTTLSDGRIFTIGGAYSGPREGKNGEIYDPKTNTWTYLPQTSVKPMLTVDHEGIWREDNHAWLFSWKNGSVFQAGPSKAQNWYGTAGTGSQVAAGKRDDDDAMCGIWVMYEPGKIFSAGGAPDYTASVATARAHITTIDVPNKPARVERVPDMQYPRAFANAVVLPDGTVFVSGGQKKALVFTDTDGALPTELFDPKTRSWTTLAAQAVPRNYHSVSILLHDGTVFSGGGGLCYAGSKGASTAKCDKSVDHADGQVFTPPYLYNSDGSLATRPTISALSATSVKVGGSITATVNSNAVKGTAMLVLVRIGSVTHSVNSAQRRIPLENVVVKGDKYTVTLSGESGILLPGHYYLFAVDARGVPSLAKTVQVVL</sequence>
<dbReference type="InterPro" id="IPR003609">
    <property type="entry name" value="Pan_app"/>
</dbReference>
<dbReference type="CDD" id="cd02851">
    <property type="entry name" value="E_set_GO_C"/>
    <property type="match status" value="1"/>
</dbReference>
<evidence type="ECO:0000313" key="7">
    <source>
        <dbReference type="Proteomes" id="UP000193144"/>
    </source>
</evidence>
<dbReference type="SUPFAM" id="SSF81296">
    <property type="entry name" value="E set domains"/>
    <property type="match status" value="1"/>
</dbReference>
<name>A0A1Y1Y9H3_9PLEO</name>
<dbReference type="STRING" id="1231657.A0A1Y1Y9H3"/>
<feature type="chain" id="PRO_5012756442" evidence="2">
    <location>
        <begin position="21"/>
        <end position="707"/>
    </location>
</feature>
<dbReference type="Gene3D" id="2.60.40.10">
    <property type="entry name" value="Immunoglobulins"/>
    <property type="match status" value="1"/>
</dbReference>
<dbReference type="PANTHER" id="PTHR32208:SF56">
    <property type="entry name" value="GALACTOSE OXIDASE-RELATED"/>
    <property type="match status" value="1"/>
</dbReference>
<evidence type="ECO:0000256" key="2">
    <source>
        <dbReference type="SAM" id="SignalP"/>
    </source>
</evidence>
<dbReference type="OrthoDB" id="2019572at2759"/>
<dbReference type="InterPro" id="IPR037293">
    <property type="entry name" value="Gal_Oxidase_central_sf"/>
</dbReference>
<evidence type="ECO:0000256" key="1">
    <source>
        <dbReference type="ARBA" id="ARBA00022729"/>
    </source>
</evidence>
<proteinExistence type="predicted"/>
<evidence type="ECO:0000259" key="3">
    <source>
        <dbReference type="Pfam" id="PF00024"/>
    </source>
</evidence>
<dbReference type="InterPro" id="IPR014756">
    <property type="entry name" value="Ig_E-set"/>
</dbReference>
<reference evidence="6 7" key="1">
    <citation type="submission" date="2016-07" db="EMBL/GenBank/DDBJ databases">
        <title>Pervasive Adenine N6-methylation of Active Genes in Fungi.</title>
        <authorList>
            <consortium name="DOE Joint Genome Institute"/>
            <person name="Mondo S.J."/>
            <person name="Dannebaum R.O."/>
            <person name="Kuo R.C."/>
            <person name="Labutti K."/>
            <person name="Haridas S."/>
            <person name="Kuo A."/>
            <person name="Salamov A."/>
            <person name="Ahrendt S.R."/>
            <person name="Lipzen A."/>
            <person name="Sullivan W."/>
            <person name="Andreopoulos W.B."/>
            <person name="Clum A."/>
            <person name="Lindquist E."/>
            <person name="Daum C."/>
            <person name="Ramamoorthy G.K."/>
            <person name="Gryganskyi A."/>
            <person name="Culley D."/>
            <person name="Magnuson J.K."/>
            <person name="James T.Y."/>
            <person name="O'Malley M.A."/>
            <person name="Stajich J.E."/>
            <person name="Spatafora J.W."/>
            <person name="Visel A."/>
            <person name="Grigoriev I.V."/>
        </authorList>
    </citation>
    <scope>NUCLEOTIDE SEQUENCE [LARGE SCALE GENOMIC DNA]</scope>
    <source>
        <strain evidence="6 7">CBS 115471</strain>
    </source>
</reference>
<dbReference type="InterPro" id="IPR006652">
    <property type="entry name" value="Kelch_1"/>
</dbReference>
<dbReference type="Gene3D" id="2.130.10.80">
    <property type="entry name" value="Galactose oxidase/kelch, beta-propeller"/>
    <property type="match status" value="1"/>
</dbReference>
<evidence type="ECO:0000259" key="5">
    <source>
        <dbReference type="Pfam" id="PF09118"/>
    </source>
</evidence>
<dbReference type="AlphaFoldDB" id="A0A1Y1Y9H3"/>
<dbReference type="InterPro" id="IPR015202">
    <property type="entry name" value="GO-like_E_set"/>
</dbReference>
<dbReference type="EMBL" id="MCFA01000302">
    <property type="protein sequence ID" value="ORX94672.1"/>
    <property type="molecule type" value="Genomic_DNA"/>
</dbReference>
<comment type="caution">
    <text evidence="6">The sequence shown here is derived from an EMBL/GenBank/DDBJ whole genome shotgun (WGS) entry which is preliminary data.</text>
</comment>
<protein>
    <submittedName>
        <fullName evidence="6">Galactose oxidase-like protein</fullName>
    </submittedName>
</protein>
<accession>A0A1Y1Y9H3</accession>
<feature type="domain" description="Apple" evidence="3">
    <location>
        <begin position="43"/>
        <end position="94"/>
    </location>
</feature>
<dbReference type="Proteomes" id="UP000193144">
    <property type="component" value="Unassembled WGS sequence"/>
</dbReference>
<gene>
    <name evidence="6" type="ORF">BCR34DRAFT_677633</name>
</gene>
<dbReference type="Pfam" id="PF07250">
    <property type="entry name" value="Glyoxal_oxid_N"/>
    <property type="match status" value="1"/>
</dbReference>
<organism evidence="6 7">
    <name type="scientific">Clohesyomyces aquaticus</name>
    <dbReference type="NCBI Taxonomy" id="1231657"/>
    <lineage>
        <taxon>Eukaryota</taxon>
        <taxon>Fungi</taxon>
        <taxon>Dikarya</taxon>
        <taxon>Ascomycota</taxon>
        <taxon>Pezizomycotina</taxon>
        <taxon>Dothideomycetes</taxon>
        <taxon>Pleosporomycetidae</taxon>
        <taxon>Pleosporales</taxon>
        <taxon>Lindgomycetaceae</taxon>
        <taxon>Clohesyomyces</taxon>
    </lineage>
</organism>